<organism evidence="1 2">
    <name type="scientific">Virgisporangium aurantiacum</name>
    <dbReference type="NCBI Taxonomy" id="175570"/>
    <lineage>
        <taxon>Bacteria</taxon>
        <taxon>Bacillati</taxon>
        <taxon>Actinomycetota</taxon>
        <taxon>Actinomycetes</taxon>
        <taxon>Micromonosporales</taxon>
        <taxon>Micromonosporaceae</taxon>
        <taxon>Virgisporangium</taxon>
    </lineage>
</organism>
<dbReference type="Proteomes" id="UP000612585">
    <property type="component" value="Unassembled WGS sequence"/>
</dbReference>
<gene>
    <name evidence="1" type="ORF">Vau01_113360</name>
</gene>
<dbReference type="AlphaFoldDB" id="A0A8J4E690"/>
<protein>
    <submittedName>
        <fullName evidence="1">Uncharacterized protein</fullName>
    </submittedName>
</protein>
<keyword evidence="2" id="KW-1185">Reference proteome</keyword>
<proteinExistence type="predicted"/>
<evidence type="ECO:0000313" key="2">
    <source>
        <dbReference type="Proteomes" id="UP000612585"/>
    </source>
</evidence>
<name>A0A8J4E690_9ACTN</name>
<reference evidence="1" key="1">
    <citation type="submission" date="2021-01" db="EMBL/GenBank/DDBJ databases">
        <title>Whole genome shotgun sequence of Virgisporangium aurantiacum NBRC 16421.</title>
        <authorList>
            <person name="Komaki H."/>
            <person name="Tamura T."/>
        </authorList>
    </citation>
    <scope>NUCLEOTIDE SEQUENCE</scope>
    <source>
        <strain evidence="1">NBRC 16421</strain>
    </source>
</reference>
<dbReference type="InterPro" id="IPR029063">
    <property type="entry name" value="SAM-dependent_MTases_sf"/>
</dbReference>
<dbReference type="EMBL" id="BOPG01000103">
    <property type="protein sequence ID" value="GIJ63820.1"/>
    <property type="molecule type" value="Genomic_DNA"/>
</dbReference>
<dbReference type="SUPFAM" id="SSF53335">
    <property type="entry name" value="S-adenosyl-L-methionine-dependent methyltransferases"/>
    <property type="match status" value="1"/>
</dbReference>
<accession>A0A8J4E690</accession>
<comment type="caution">
    <text evidence="1">The sequence shown here is derived from an EMBL/GenBank/DDBJ whole genome shotgun (WGS) entry which is preliminary data.</text>
</comment>
<sequence length="108" mass="11332">MYVSVSSRAMLPGVTRCRGLTRSGPCRLVFGVDQFGQRVRRGAAVPSRAVLVVSNQLVDDVVAMPPGRRVLEVGAGIATAAFAGCGMAMTCVEPDPKMAAVLSAKVRR</sequence>
<evidence type="ECO:0000313" key="1">
    <source>
        <dbReference type="EMBL" id="GIJ63820.1"/>
    </source>
</evidence>